<accession>A0ABY5PNG4</accession>
<organism evidence="2 3">
    <name type="scientific">Svornostia abyssi</name>
    <dbReference type="NCBI Taxonomy" id="2898438"/>
    <lineage>
        <taxon>Bacteria</taxon>
        <taxon>Bacillati</taxon>
        <taxon>Actinomycetota</taxon>
        <taxon>Thermoleophilia</taxon>
        <taxon>Solirubrobacterales</taxon>
        <taxon>Baekduiaceae</taxon>
        <taxon>Svornostia</taxon>
    </lineage>
</organism>
<feature type="chain" id="PRO_5046958400" evidence="1">
    <location>
        <begin position="37"/>
        <end position="471"/>
    </location>
</feature>
<evidence type="ECO:0000313" key="2">
    <source>
        <dbReference type="EMBL" id="UUY05945.1"/>
    </source>
</evidence>
<keyword evidence="1" id="KW-0732">Signal</keyword>
<gene>
    <name evidence="2" type="ORF">LRS13_10630</name>
</gene>
<reference evidence="3" key="1">
    <citation type="submission" date="2021-11" db="EMBL/GenBank/DDBJ databases">
        <title>Cultivation dependent microbiological survey of springs from the worlds oldest radium mine currently devoted to the extraction of radon-saturated water.</title>
        <authorList>
            <person name="Kapinusova G."/>
            <person name="Smrhova T."/>
            <person name="Strejcek M."/>
            <person name="Suman J."/>
            <person name="Jani K."/>
            <person name="Pajer P."/>
            <person name="Uhlik O."/>
        </authorList>
    </citation>
    <scope>NUCLEOTIDE SEQUENCE [LARGE SCALE GENOMIC DNA]</scope>
    <source>
        <strain evidence="3">J379</strain>
    </source>
</reference>
<dbReference type="RefSeq" id="WP_353866383.1">
    <property type="nucleotide sequence ID" value="NZ_CP088295.1"/>
</dbReference>
<dbReference type="EMBL" id="CP088295">
    <property type="protein sequence ID" value="UUY05945.1"/>
    <property type="molecule type" value="Genomic_DNA"/>
</dbReference>
<proteinExistence type="predicted"/>
<protein>
    <submittedName>
        <fullName evidence="2">Uncharacterized protein</fullName>
    </submittedName>
</protein>
<keyword evidence="3" id="KW-1185">Reference proteome</keyword>
<sequence length="471" mass="50885">MGRSGRSRTQAWRTTVIVAVLTLAASAAPGATPAVAADPRPDLTTCFWAGVAGAPPATNRLVSDRNELAFIGLVVLPPGGTVRIQHVFPYARSVSWSTYDPFAFSALDVLRDHAIAPAPGSVNPFVAGAPRQAPQRRYSLTVTAARRPAEGAAPNTLYTNGKTVAALFYRVYVPDRGRDRLGDAGLPELTYRPSRWLPALTGDRACHALNGGRRLTAPLYETLWNSTLVALSPAYLSLRALKPESRTFPAVPEGRWDTFFNFTRLAEPFLREAGLTAQARQLPVAREGPAADWSSDSAIAFNYVDRQLGPAQDGRNVLVLRGTMPRTPRTAAGTAVMDGDVDLRYWSLCMMNAFSLGETSACLYDEEVPLDARRRYTVVVSAPHDRPANATDACGVAWLDWGAVGDGFGRTTAGTLTLRNQDPSPGFAQALQHVERPGTEREVLGAFLPEQEYLAPRHFEALGCPARDEGA</sequence>
<evidence type="ECO:0000256" key="1">
    <source>
        <dbReference type="SAM" id="SignalP"/>
    </source>
</evidence>
<evidence type="ECO:0000313" key="3">
    <source>
        <dbReference type="Proteomes" id="UP001058860"/>
    </source>
</evidence>
<feature type="signal peptide" evidence="1">
    <location>
        <begin position="1"/>
        <end position="36"/>
    </location>
</feature>
<dbReference type="Proteomes" id="UP001058860">
    <property type="component" value="Chromosome"/>
</dbReference>
<name>A0ABY5PNG4_9ACTN</name>